<keyword evidence="21" id="KW-1185">Reference proteome</keyword>
<keyword evidence="14" id="KW-0413">Isomerase</keyword>
<evidence type="ECO:0000256" key="2">
    <source>
        <dbReference type="ARBA" id="ARBA00007409"/>
    </source>
</evidence>
<dbReference type="OrthoDB" id="423541at2759"/>
<evidence type="ECO:0000256" key="10">
    <source>
        <dbReference type="ARBA" id="ARBA00022989"/>
    </source>
</evidence>
<feature type="domain" description="GST N-terminal" evidence="19">
    <location>
        <begin position="130"/>
        <end position="199"/>
    </location>
</feature>
<evidence type="ECO:0000256" key="6">
    <source>
        <dbReference type="ARBA" id="ARBA00022516"/>
    </source>
</evidence>
<evidence type="ECO:0000256" key="17">
    <source>
        <dbReference type="ARBA" id="ARBA00031041"/>
    </source>
</evidence>
<keyword evidence="5" id="KW-0644">Prostaglandin metabolism</keyword>
<reference evidence="20 21" key="1">
    <citation type="journal article" date="2017" name="PLoS Biol.">
        <title>The sea cucumber genome provides insights into morphological evolution and visceral regeneration.</title>
        <authorList>
            <person name="Zhang X."/>
            <person name="Sun L."/>
            <person name="Yuan J."/>
            <person name="Sun Y."/>
            <person name="Gao Y."/>
            <person name="Zhang L."/>
            <person name="Li S."/>
            <person name="Dai H."/>
            <person name="Hamel J.F."/>
            <person name="Liu C."/>
            <person name="Yu Y."/>
            <person name="Liu S."/>
            <person name="Lin W."/>
            <person name="Guo K."/>
            <person name="Jin S."/>
            <person name="Xu P."/>
            <person name="Storey K.B."/>
            <person name="Huan P."/>
            <person name="Zhang T."/>
            <person name="Zhou Y."/>
            <person name="Zhang J."/>
            <person name="Lin C."/>
            <person name="Li X."/>
            <person name="Xing L."/>
            <person name="Huo D."/>
            <person name="Sun M."/>
            <person name="Wang L."/>
            <person name="Mercier A."/>
            <person name="Li F."/>
            <person name="Yang H."/>
            <person name="Xiang J."/>
        </authorList>
    </citation>
    <scope>NUCLEOTIDE SEQUENCE [LARGE SCALE GENOMIC DNA]</scope>
    <source>
        <strain evidence="20">Shaxun</strain>
        <tissue evidence="20">Muscle</tissue>
    </source>
</reference>
<keyword evidence="7" id="KW-0643">Prostaglandin biosynthesis</keyword>
<keyword evidence="12" id="KW-0472">Membrane</keyword>
<evidence type="ECO:0000259" key="19">
    <source>
        <dbReference type="Pfam" id="PF13417"/>
    </source>
</evidence>
<evidence type="ECO:0000256" key="11">
    <source>
        <dbReference type="ARBA" id="ARBA00023098"/>
    </source>
</evidence>
<dbReference type="SUPFAM" id="SSF47616">
    <property type="entry name" value="GST C-terminal domain-like"/>
    <property type="match status" value="1"/>
</dbReference>
<dbReference type="GO" id="GO:0050220">
    <property type="term" value="F:prostaglandin-E synthase activity"/>
    <property type="evidence" value="ECO:0007669"/>
    <property type="project" value="UniProtKB-EC"/>
</dbReference>
<dbReference type="SUPFAM" id="SSF52833">
    <property type="entry name" value="Thioredoxin-like"/>
    <property type="match status" value="1"/>
</dbReference>
<dbReference type="AlphaFoldDB" id="A0A2G8LP66"/>
<keyword evidence="9" id="KW-0276">Fatty acid metabolism</keyword>
<evidence type="ECO:0000313" key="21">
    <source>
        <dbReference type="Proteomes" id="UP000230750"/>
    </source>
</evidence>
<comment type="catalytic activity">
    <reaction evidence="16">
        <text>prostaglandin H2 = prostaglandin E2</text>
        <dbReference type="Rhea" id="RHEA:12893"/>
        <dbReference type="ChEBI" id="CHEBI:57405"/>
        <dbReference type="ChEBI" id="CHEBI:606564"/>
        <dbReference type="EC" id="5.3.99.3"/>
    </reaction>
    <physiologicalReaction direction="left-to-right" evidence="16">
        <dbReference type="Rhea" id="RHEA:12894"/>
    </physiologicalReaction>
</comment>
<dbReference type="InterPro" id="IPR040079">
    <property type="entry name" value="Glutathione_S-Trfase"/>
</dbReference>
<keyword evidence="11" id="KW-0443">Lipid metabolism</keyword>
<dbReference type="PROSITE" id="PS51354">
    <property type="entry name" value="GLUTAREDOXIN_2"/>
    <property type="match status" value="1"/>
</dbReference>
<evidence type="ECO:0000256" key="16">
    <source>
        <dbReference type="ARBA" id="ARBA00023931"/>
    </source>
</evidence>
<dbReference type="CDD" id="cd03197">
    <property type="entry name" value="GST_C_mPGES2"/>
    <property type="match status" value="1"/>
</dbReference>
<evidence type="ECO:0000256" key="5">
    <source>
        <dbReference type="ARBA" id="ARBA00022501"/>
    </source>
</evidence>
<evidence type="ECO:0000256" key="7">
    <source>
        <dbReference type="ARBA" id="ARBA00022585"/>
    </source>
</evidence>
<comment type="subcellular location">
    <subcellularLocation>
        <location evidence="18">Endomembrane system</location>
        <topology evidence="18">Single-pass membrane protein</topology>
    </subcellularLocation>
</comment>
<organism evidence="20 21">
    <name type="scientific">Stichopus japonicus</name>
    <name type="common">Sea cucumber</name>
    <dbReference type="NCBI Taxonomy" id="307972"/>
    <lineage>
        <taxon>Eukaryota</taxon>
        <taxon>Metazoa</taxon>
        <taxon>Echinodermata</taxon>
        <taxon>Eleutherozoa</taxon>
        <taxon>Echinozoa</taxon>
        <taxon>Holothuroidea</taxon>
        <taxon>Aspidochirotacea</taxon>
        <taxon>Aspidochirotida</taxon>
        <taxon>Stichopodidae</taxon>
        <taxon>Apostichopus</taxon>
    </lineage>
</organism>
<dbReference type="STRING" id="307972.A0A2G8LP66"/>
<dbReference type="GO" id="GO:0005739">
    <property type="term" value="C:mitochondrion"/>
    <property type="evidence" value="ECO:0007669"/>
    <property type="project" value="TreeGrafter"/>
</dbReference>
<gene>
    <name evidence="20" type="ORF">BSL78_01035</name>
</gene>
<keyword evidence="6" id="KW-0444">Lipid biosynthesis</keyword>
<evidence type="ECO:0000256" key="18">
    <source>
        <dbReference type="ARBA" id="ARBA00037847"/>
    </source>
</evidence>
<name>A0A2G8LP66_STIJA</name>
<dbReference type="SFLD" id="SFLDG01203">
    <property type="entry name" value="Prostaglandin_E_synthase_like1"/>
    <property type="match status" value="1"/>
</dbReference>
<protein>
    <recommendedName>
        <fullName evidence="4">Prostaglandin E synthase 2</fullName>
        <ecNumber evidence="3">5.3.99.3</ecNumber>
    </recommendedName>
    <alternativeName>
        <fullName evidence="17">Microsomal prostaglandin E synthase 2</fullName>
    </alternativeName>
</protein>
<comment type="caution">
    <text evidence="20">The sequence shown here is derived from an EMBL/GenBank/DDBJ whole genome shotgun (WGS) entry which is preliminary data.</text>
</comment>
<accession>A0A2G8LP66</accession>
<keyword evidence="13" id="KW-0275">Fatty acid biosynthesis</keyword>
<keyword evidence="10" id="KW-1133">Transmembrane helix</keyword>
<evidence type="ECO:0000256" key="12">
    <source>
        <dbReference type="ARBA" id="ARBA00023136"/>
    </source>
</evidence>
<dbReference type="InterPro" id="IPR034335">
    <property type="entry name" value="PGES2_C"/>
</dbReference>
<dbReference type="PANTHER" id="PTHR12782:SF5">
    <property type="entry name" value="PROSTAGLANDIN E SYNTHASE 2"/>
    <property type="match status" value="1"/>
</dbReference>
<dbReference type="PANTHER" id="PTHR12782">
    <property type="entry name" value="MICROSOMAL PROSTAGLANDIN E SYNTHASE-2"/>
    <property type="match status" value="1"/>
</dbReference>
<dbReference type="EMBL" id="MRZV01000020">
    <property type="protein sequence ID" value="PIK62024.1"/>
    <property type="molecule type" value="Genomic_DNA"/>
</dbReference>
<dbReference type="Gene3D" id="3.40.30.10">
    <property type="entry name" value="Glutaredoxin"/>
    <property type="match status" value="1"/>
</dbReference>
<keyword evidence="8" id="KW-0812">Transmembrane</keyword>
<comment type="catalytic activity">
    <reaction evidence="15">
        <text>prostaglandin H2 = (12S)-hydroxy-(5Z,8E,10E)-heptadecatrienoate + malonaldehyde</text>
        <dbReference type="Rhea" id="RHEA:48644"/>
        <dbReference type="ChEBI" id="CHEBI:57405"/>
        <dbReference type="ChEBI" id="CHEBI:90694"/>
        <dbReference type="ChEBI" id="CHEBI:566274"/>
    </reaction>
    <physiologicalReaction direction="left-to-right" evidence="15">
        <dbReference type="Rhea" id="RHEA:48645"/>
    </physiologicalReaction>
</comment>
<dbReference type="InterPro" id="IPR036282">
    <property type="entry name" value="Glutathione-S-Trfase_C_sf"/>
</dbReference>
<evidence type="ECO:0000256" key="3">
    <source>
        <dbReference type="ARBA" id="ARBA00012203"/>
    </source>
</evidence>
<dbReference type="SFLD" id="SFLDS00019">
    <property type="entry name" value="Glutathione_Transferase_(cytos"/>
    <property type="match status" value="1"/>
</dbReference>
<dbReference type="Proteomes" id="UP000230750">
    <property type="component" value="Unassembled WGS sequence"/>
</dbReference>
<evidence type="ECO:0000256" key="1">
    <source>
        <dbReference type="ARBA" id="ARBA00004702"/>
    </source>
</evidence>
<evidence type="ECO:0000256" key="13">
    <source>
        <dbReference type="ARBA" id="ARBA00023160"/>
    </source>
</evidence>
<comment type="similarity">
    <text evidence="2">Belongs to the GST superfamily.</text>
</comment>
<dbReference type="UniPathway" id="UPA00662"/>
<dbReference type="SFLD" id="SFLDG01182">
    <property type="entry name" value="Prostaglandin_E_synthase_like"/>
    <property type="match status" value="1"/>
</dbReference>
<evidence type="ECO:0000256" key="15">
    <source>
        <dbReference type="ARBA" id="ARBA00023930"/>
    </source>
</evidence>
<evidence type="ECO:0000313" key="20">
    <source>
        <dbReference type="EMBL" id="PIK62024.1"/>
    </source>
</evidence>
<dbReference type="EC" id="5.3.99.3" evidence="3"/>
<dbReference type="Pfam" id="PF13417">
    <property type="entry name" value="GST_N_3"/>
    <property type="match status" value="1"/>
</dbReference>
<comment type="pathway">
    <text evidence="1">Lipid metabolism; prostaglandin biosynthesis.</text>
</comment>
<dbReference type="InterPro" id="IPR034334">
    <property type="entry name" value="PGES2"/>
</dbReference>
<evidence type="ECO:0000256" key="4">
    <source>
        <dbReference type="ARBA" id="ARBA00019474"/>
    </source>
</evidence>
<evidence type="ECO:0000256" key="9">
    <source>
        <dbReference type="ARBA" id="ARBA00022832"/>
    </source>
</evidence>
<dbReference type="GO" id="GO:0012505">
    <property type="term" value="C:endomembrane system"/>
    <property type="evidence" value="ECO:0007669"/>
    <property type="project" value="UniProtKB-SubCell"/>
</dbReference>
<dbReference type="Gene3D" id="1.20.1050.10">
    <property type="match status" value="1"/>
</dbReference>
<dbReference type="InterPro" id="IPR004045">
    <property type="entry name" value="Glutathione_S-Trfase_N"/>
</dbReference>
<dbReference type="GO" id="GO:0001516">
    <property type="term" value="P:prostaglandin biosynthetic process"/>
    <property type="evidence" value="ECO:0007669"/>
    <property type="project" value="UniProtKB-UniPathway"/>
</dbReference>
<proteinExistence type="inferred from homology"/>
<evidence type="ECO:0000256" key="8">
    <source>
        <dbReference type="ARBA" id="ARBA00022692"/>
    </source>
</evidence>
<evidence type="ECO:0000256" key="14">
    <source>
        <dbReference type="ARBA" id="ARBA00023235"/>
    </source>
</evidence>
<sequence length="405" mass="45614">MQVTQNKMAASMKRLSSCSGQLLPRLVPIKCSPGVLKHTQLLHRQHVSSIPNLHRHSKTWTYFKSISGKFGLRAAVACGVAISGITCANSLGFGFGSAEGNVQKACESDVIESTHRAYTSEDASTLRLTLYQYQVCPFCCKLRSFLDFYGIKYHIVEVEPVMRKELKFSDYRKVPILVQEDAKGSTIQMNDSSVIVSALSTMMSTDQKDLGQIVTYYPKIVTPKKGLFGREKVEYLNRYDIMLGKPGRSKAEKEEKQWRHWVDDVLVHYLPPNIYRTPSEALQAFDYISEMSQYGAIKKIFSKYFGAAGMYFVSIKLKKKYNLKEDVRQSLYDASREWMAAVGDREFMGGAQPNLADLAVYGVLSSIEGLDAFNDTVRETTIGPWYQRTKKAVMSHAGSPSQQMV</sequence>
<dbReference type="InterPro" id="IPR036249">
    <property type="entry name" value="Thioredoxin-like_sf"/>
</dbReference>